<comment type="caution">
    <text evidence="2">The sequence shown here is derived from an EMBL/GenBank/DDBJ whole genome shotgun (WGS) entry which is preliminary data.</text>
</comment>
<dbReference type="PANTHER" id="PTHR33415:SF4">
    <property type="entry name" value="DCL PROTEIN (DUF3223)"/>
    <property type="match status" value="1"/>
</dbReference>
<feature type="non-terminal residue" evidence="2">
    <location>
        <position position="126"/>
    </location>
</feature>
<evidence type="ECO:0000313" key="3">
    <source>
        <dbReference type="Proteomes" id="UP000824469"/>
    </source>
</evidence>
<evidence type="ECO:0000313" key="2">
    <source>
        <dbReference type="EMBL" id="KAH9301248.1"/>
    </source>
</evidence>
<dbReference type="InterPro" id="IPR044673">
    <property type="entry name" value="DCL-like"/>
</dbReference>
<dbReference type="Proteomes" id="UP000824469">
    <property type="component" value="Unassembled WGS sequence"/>
</dbReference>
<protein>
    <submittedName>
        <fullName evidence="2">Uncharacterized protein</fullName>
    </submittedName>
</protein>
<dbReference type="GO" id="GO:1901259">
    <property type="term" value="P:chloroplast rRNA processing"/>
    <property type="evidence" value="ECO:0007669"/>
    <property type="project" value="TreeGrafter"/>
</dbReference>
<accession>A0AA38CRL2</accession>
<dbReference type="Gene3D" id="3.10.450.40">
    <property type="match status" value="1"/>
</dbReference>
<organism evidence="2 3">
    <name type="scientific">Taxus chinensis</name>
    <name type="common">Chinese yew</name>
    <name type="synonym">Taxus wallichiana var. chinensis</name>
    <dbReference type="NCBI Taxonomy" id="29808"/>
    <lineage>
        <taxon>Eukaryota</taxon>
        <taxon>Viridiplantae</taxon>
        <taxon>Streptophyta</taxon>
        <taxon>Embryophyta</taxon>
        <taxon>Tracheophyta</taxon>
        <taxon>Spermatophyta</taxon>
        <taxon>Pinopsida</taxon>
        <taxon>Pinidae</taxon>
        <taxon>Conifers II</taxon>
        <taxon>Cupressales</taxon>
        <taxon>Taxaceae</taxon>
        <taxon>Taxus</taxon>
    </lineage>
</organism>
<dbReference type="Pfam" id="PF11523">
    <property type="entry name" value="DUF3223"/>
    <property type="match status" value="1"/>
</dbReference>
<sequence>MMALRAFMHRSAPHVHHFSNENIYRSLLATRLLSLKPTRLEPRNYTSTSTSEQSRKPEGETWNVMKSSILQEIQPIQRFIKDILHSPRYKDGELLSLEDENKIIKDLLPYHPHAQDKIGCGVDSIM</sequence>
<name>A0AA38CRL2_TAXCH</name>
<evidence type="ECO:0000256" key="1">
    <source>
        <dbReference type="SAM" id="MobiDB-lite"/>
    </source>
</evidence>
<dbReference type="GO" id="GO:0009658">
    <property type="term" value="P:chloroplast organization"/>
    <property type="evidence" value="ECO:0007669"/>
    <property type="project" value="TreeGrafter"/>
</dbReference>
<keyword evidence="3" id="KW-1185">Reference proteome</keyword>
<dbReference type="AlphaFoldDB" id="A0AA38CRL2"/>
<proteinExistence type="predicted"/>
<dbReference type="GO" id="GO:0009507">
    <property type="term" value="C:chloroplast"/>
    <property type="evidence" value="ECO:0007669"/>
    <property type="project" value="TreeGrafter"/>
</dbReference>
<gene>
    <name evidence="2" type="ORF">KI387_012831</name>
</gene>
<reference evidence="2 3" key="1">
    <citation type="journal article" date="2021" name="Nat. Plants">
        <title>The Taxus genome provides insights into paclitaxel biosynthesis.</title>
        <authorList>
            <person name="Xiong X."/>
            <person name="Gou J."/>
            <person name="Liao Q."/>
            <person name="Li Y."/>
            <person name="Zhou Q."/>
            <person name="Bi G."/>
            <person name="Li C."/>
            <person name="Du R."/>
            <person name="Wang X."/>
            <person name="Sun T."/>
            <person name="Guo L."/>
            <person name="Liang H."/>
            <person name="Lu P."/>
            <person name="Wu Y."/>
            <person name="Zhang Z."/>
            <person name="Ro D.K."/>
            <person name="Shang Y."/>
            <person name="Huang S."/>
            <person name="Yan J."/>
        </authorList>
    </citation>
    <scope>NUCLEOTIDE SEQUENCE [LARGE SCALE GENOMIC DNA]</scope>
    <source>
        <strain evidence="2">Ta-2019</strain>
    </source>
</reference>
<dbReference type="PANTHER" id="PTHR33415">
    <property type="entry name" value="PROTEIN EMBRYO DEFECTIVE 514"/>
    <property type="match status" value="1"/>
</dbReference>
<feature type="region of interest" description="Disordered" evidence="1">
    <location>
        <begin position="39"/>
        <end position="59"/>
    </location>
</feature>
<dbReference type="EMBL" id="JAHRHJ020000009">
    <property type="protein sequence ID" value="KAH9301248.1"/>
    <property type="molecule type" value="Genomic_DNA"/>
</dbReference>